<dbReference type="InterPro" id="IPR050226">
    <property type="entry name" value="NagZ_Beta-hexosaminidase"/>
</dbReference>
<comment type="caution">
    <text evidence="6">The sequence shown here is derived from an EMBL/GenBank/DDBJ whole genome shotgun (WGS) entry which is preliminary data.</text>
</comment>
<dbReference type="GO" id="GO:0005975">
    <property type="term" value="P:carbohydrate metabolic process"/>
    <property type="evidence" value="ECO:0007669"/>
    <property type="project" value="InterPro"/>
</dbReference>
<sequence>MTTTDHRTSPALGTTTAPGQRPHLHDRGLLRLADAVLQPGFVGTTPPDWLRRRLADGLGGVVLFARNIVDLDQVAALSAALVAENPDVIIAVDEESGDVTRLDVEHGSRRPGNHALGAVDDPALTEAVAADIGAQLAAAGITLDYAPAADVNNNPANPVIGVRSFGGDPDLVARHTAAWIRGLQSTGVAACAKHFPGHGDTGVDSHHGLPVIEVDAARLGQVELPPFTAAIDAGVRSIMTAHLLVPALDPERPATMSRSVLIDLLREQLGFKGLVVTDGIEMASVSQRYGLGGAAALAIAGGADAICVGGESSDEAVVELLRTSIVDAVVSGELPESRLAEAASRVAVFAADSAAQRGERAAAATRWHAADRPEIGLAAARRALRVTGAGTLPLAAPAHVVEFGVAMNLAIEARTPWGVGAPLKDLRPDTTVIRLDEQATVADVLAGAEGRVPVLVCRDPHRHPWLAHLIEAVVAARPETVVVEMGVAAGAPVGAVHLATYGAAAVCGQAAAEALAGSTR</sequence>
<dbReference type="GO" id="GO:0004553">
    <property type="term" value="F:hydrolase activity, hydrolyzing O-glycosyl compounds"/>
    <property type="evidence" value="ECO:0007669"/>
    <property type="project" value="InterPro"/>
</dbReference>
<accession>A0A8J3K667</accession>
<proteinExistence type="inferred from homology"/>
<dbReference type="InterPro" id="IPR036962">
    <property type="entry name" value="Glyco_hydro_3_N_sf"/>
</dbReference>
<dbReference type="AlphaFoldDB" id="A0A8J3K667"/>
<dbReference type="Gene3D" id="3.20.20.300">
    <property type="entry name" value="Glycoside hydrolase, family 3, N-terminal domain"/>
    <property type="match status" value="1"/>
</dbReference>
<dbReference type="InterPro" id="IPR017853">
    <property type="entry name" value="GH"/>
</dbReference>
<organism evidence="6 7">
    <name type="scientific">Catellatospora chokoriensis</name>
    <dbReference type="NCBI Taxonomy" id="310353"/>
    <lineage>
        <taxon>Bacteria</taxon>
        <taxon>Bacillati</taxon>
        <taxon>Actinomycetota</taxon>
        <taxon>Actinomycetes</taxon>
        <taxon>Micromonosporales</taxon>
        <taxon>Micromonosporaceae</taxon>
        <taxon>Catellatospora</taxon>
    </lineage>
</organism>
<dbReference type="PANTHER" id="PTHR30480">
    <property type="entry name" value="BETA-HEXOSAMINIDASE-RELATED"/>
    <property type="match status" value="1"/>
</dbReference>
<dbReference type="RefSeq" id="WP_191843580.1">
    <property type="nucleotide sequence ID" value="NZ_BAAALB010000035.1"/>
</dbReference>
<comment type="similarity">
    <text evidence="1">Belongs to the glycosyl hydrolase 3 family.</text>
</comment>
<keyword evidence="7" id="KW-1185">Reference proteome</keyword>
<keyword evidence="3" id="KW-0326">Glycosidase</keyword>
<evidence type="ECO:0000256" key="4">
    <source>
        <dbReference type="SAM" id="MobiDB-lite"/>
    </source>
</evidence>
<evidence type="ECO:0000313" key="7">
    <source>
        <dbReference type="Proteomes" id="UP000619293"/>
    </source>
</evidence>
<evidence type="ECO:0000256" key="1">
    <source>
        <dbReference type="ARBA" id="ARBA00005336"/>
    </source>
</evidence>
<evidence type="ECO:0000256" key="2">
    <source>
        <dbReference type="ARBA" id="ARBA00022801"/>
    </source>
</evidence>
<dbReference type="FunFam" id="3.20.20.300:FF:000018">
    <property type="entry name" value="Sugar hydrolase"/>
    <property type="match status" value="1"/>
</dbReference>
<protein>
    <submittedName>
        <fullName evidence="6">Hydrolase</fullName>
    </submittedName>
</protein>
<dbReference type="Proteomes" id="UP000619293">
    <property type="component" value="Unassembled WGS sequence"/>
</dbReference>
<feature type="domain" description="Glycoside hydrolase family 3 N-terminal" evidence="5">
    <location>
        <begin position="57"/>
        <end position="347"/>
    </location>
</feature>
<dbReference type="GO" id="GO:0009254">
    <property type="term" value="P:peptidoglycan turnover"/>
    <property type="evidence" value="ECO:0007669"/>
    <property type="project" value="TreeGrafter"/>
</dbReference>
<evidence type="ECO:0000259" key="5">
    <source>
        <dbReference type="Pfam" id="PF00933"/>
    </source>
</evidence>
<name>A0A8J3K667_9ACTN</name>
<dbReference type="EMBL" id="BONG01000027">
    <property type="protein sequence ID" value="GIF90978.1"/>
    <property type="molecule type" value="Genomic_DNA"/>
</dbReference>
<gene>
    <name evidence="6" type="ORF">Cch02nite_44220</name>
</gene>
<dbReference type="Pfam" id="PF00933">
    <property type="entry name" value="Glyco_hydro_3"/>
    <property type="match status" value="1"/>
</dbReference>
<evidence type="ECO:0000256" key="3">
    <source>
        <dbReference type="ARBA" id="ARBA00023295"/>
    </source>
</evidence>
<dbReference type="InterPro" id="IPR001764">
    <property type="entry name" value="Glyco_hydro_3_N"/>
</dbReference>
<feature type="region of interest" description="Disordered" evidence="4">
    <location>
        <begin position="1"/>
        <end position="23"/>
    </location>
</feature>
<dbReference type="SUPFAM" id="SSF51445">
    <property type="entry name" value="(Trans)glycosidases"/>
    <property type="match status" value="1"/>
</dbReference>
<evidence type="ECO:0000313" key="6">
    <source>
        <dbReference type="EMBL" id="GIF90978.1"/>
    </source>
</evidence>
<keyword evidence="2 6" id="KW-0378">Hydrolase</keyword>
<dbReference type="PANTHER" id="PTHR30480:SF16">
    <property type="entry name" value="GLYCOSIDE HYDROLASE FAMILY 3 DOMAIN PROTEIN"/>
    <property type="match status" value="1"/>
</dbReference>
<reference evidence="6 7" key="1">
    <citation type="submission" date="2021-01" db="EMBL/GenBank/DDBJ databases">
        <title>Whole genome shotgun sequence of Catellatospora chokoriensis NBRC 107358.</title>
        <authorList>
            <person name="Komaki H."/>
            <person name="Tamura T."/>
        </authorList>
    </citation>
    <scope>NUCLEOTIDE SEQUENCE [LARGE SCALE GENOMIC DNA]</scope>
    <source>
        <strain evidence="6 7">NBRC 107358</strain>
    </source>
</reference>